<evidence type="ECO:0000313" key="3">
    <source>
        <dbReference type="Proteomes" id="UP000198755"/>
    </source>
</evidence>
<dbReference type="RefSeq" id="WP_091686553.1">
    <property type="nucleotide sequence ID" value="NZ_FOSN01000032.1"/>
</dbReference>
<organism evidence="2 3">
    <name type="scientific">Methylocapsa palsarum</name>
    <dbReference type="NCBI Taxonomy" id="1612308"/>
    <lineage>
        <taxon>Bacteria</taxon>
        <taxon>Pseudomonadati</taxon>
        <taxon>Pseudomonadota</taxon>
        <taxon>Alphaproteobacteria</taxon>
        <taxon>Hyphomicrobiales</taxon>
        <taxon>Beijerinckiaceae</taxon>
        <taxon>Methylocapsa</taxon>
    </lineage>
</organism>
<feature type="domain" description="PhnB-like" evidence="1">
    <location>
        <begin position="7"/>
        <end position="130"/>
    </location>
</feature>
<dbReference type="InterPro" id="IPR029068">
    <property type="entry name" value="Glyas_Bleomycin-R_OHBP_Dase"/>
</dbReference>
<keyword evidence="3" id="KW-1185">Reference proteome</keyword>
<dbReference type="Gene3D" id="3.10.180.10">
    <property type="entry name" value="2,3-Dihydroxybiphenyl 1,2-Dioxygenase, domain 1"/>
    <property type="match status" value="1"/>
</dbReference>
<dbReference type="AlphaFoldDB" id="A0A1I4CY09"/>
<dbReference type="PANTHER" id="PTHR33990:SF1">
    <property type="entry name" value="PROTEIN YJDN"/>
    <property type="match status" value="1"/>
</dbReference>
<dbReference type="OrthoDB" id="9795306at2"/>
<dbReference type="PANTHER" id="PTHR33990">
    <property type="entry name" value="PROTEIN YJDN-RELATED"/>
    <property type="match status" value="1"/>
</dbReference>
<name>A0A1I4CY09_9HYPH</name>
<evidence type="ECO:0000259" key="1">
    <source>
        <dbReference type="Pfam" id="PF06983"/>
    </source>
</evidence>
<dbReference type="Pfam" id="PF06983">
    <property type="entry name" value="3-dmu-9_3-mt"/>
    <property type="match status" value="1"/>
</dbReference>
<dbReference type="CDD" id="cd06588">
    <property type="entry name" value="PhnB_like"/>
    <property type="match status" value="1"/>
</dbReference>
<protein>
    <submittedName>
        <fullName evidence="2">PhnB protein</fullName>
    </submittedName>
</protein>
<dbReference type="InterPro" id="IPR028973">
    <property type="entry name" value="PhnB-like"/>
</dbReference>
<dbReference type="STRING" id="1612308.SAMN05444581_1327"/>
<accession>A0A1I4CY09</accession>
<reference evidence="2 3" key="1">
    <citation type="submission" date="2016-10" db="EMBL/GenBank/DDBJ databases">
        <authorList>
            <person name="de Groot N.N."/>
        </authorList>
    </citation>
    <scope>NUCLEOTIDE SEQUENCE [LARGE SCALE GENOMIC DNA]</scope>
    <source>
        <strain evidence="2 3">NE2</strain>
    </source>
</reference>
<dbReference type="EMBL" id="FOSN01000032">
    <property type="protein sequence ID" value="SFK86132.1"/>
    <property type="molecule type" value="Genomic_DNA"/>
</dbReference>
<proteinExistence type="predicted"/>
<dbReference type="Proteomes" id="UP000198755">
    <property type="component" value="Unassembled WGS sequence"/>
</dbReference>
<evidence type="ECO:0000313" key="2">
    <source>
        <dbReference type="EMBL" id="SFK86132.1"/>
    </source>
</evidence>
<dbReference type="SUPFAM" id="SSF54593">
    <property type="entry name" value="Glyoxalase/Bleomycin resistance protein/Dihydroxybiphenyl dioxygenase"/>
    <property type="match status" value="1"/>
</dbReference>
<gene>
    <name evidence="2" type="ORF">SAMN05444581_1327</name>
</gene>
<sequence length="136" mass="15321">MNLNVYVRFDGRCETAFNFYAPILRGKIVMMVPYAETPEAAQVPKEWQGKIMHARLELGERALMASDVPPQRFEPPKGFHVQIAVKNPVEAEEIFNALAAGGIVTKPIQETFWAAKFGTLVDQFGLPWMINCDRPV</sequence>